<reference evidence="2" key="1">
    <citation type="journal article" date="2011" name="Nat. Genet.">
        <title>The Arabidopsis lyrata genome sequence and the basis of rapid genome size change.</title>
        <authorList>
            <person name="Hu T.T."/>
            <person name="Pattyn P."/>
            <person name="Bakker E.G."/>
            <person name="Cao J."/>
            <person name="Cheng J.-F."/>
            <person name="Clark R.M."/>
            <person name="Fahlgren N."/>
            <person name="Fawcett J.A."/>
            <person name="Grimwood J."/>
            <person name="Gundlach H."/>
            <person name="Haberer G."/>
            <person name="Hollister J.D."/>
            <person name="Ossowski S."/>
            <person name="Ottilar R.P."/>
            <person name="Salamov A.A."/>
            <person name="Schneeberger K."/>
            <person name="Spannagl M."/>
            <person name="Wang X."/>
            <person name="Yang L."/>
            <person name="Nasrallah M.E."/>
            <person name="Bergelson J."/>
            <person name="Carrington J.C."/>
            <person name="Gaut B.S."/>
            <person name="Schmutz J."/>
            <person name="Mayer K.F.X."/>
            <person name="Van de Peer Y."/>
            <person name="Grigoriev I.V."/>
            <person name="Nordborg M."/>
            <person name="Weigel D."/>
            <person name="Guo Y.-L."/>
        </authorList>
    </citation>
    <scope>NUCLEOTIDE SEQUENCE [LARGE SCALE GENOMIC DNA]</scope>
    <source>
        <strain evidence="2">cv. MN47</strain>
    </source>
</reference>
<accession>D7LM15</accession>
<gene>
    <name evidence="1" type="ORF">ARALYDRAFT_905127</name>
</gene>
<dbReference type="Gramene" id="scaffold_500831.1">
    <property type="protein sequence ID" value="scaffold_500831.1"/>
    <property type="gene ID" value="scaffold_500831.1"/>
</dbReference>
<sequence>MAKFSYNSVILSPVILCRSSPRIVKNLDLLRSRSCSFFFSSSSSTVLVAPIPGPMVYPQPFGLVSFVYVYPQLFGLRI</sequence>
<name>D7LM15_ARALL</name>
<dbReference type="EMBL" id="GL348717">
    <property type="protein sequence ID" value="EFH53378.1"/>
    <property type="molecule type" value="Genomic_DNA"/>
</dbReference>
<dbReference type="AlphaFoldDB" id="D7LM15"/>
<keyword evidence="2" id="KW-1185">Reference proteome</keyword>
<proteinExistence type="predicted"/>
<evidence type="ECO:0000313" key="1">
    <source>
        <dbReference type="EMBL" id="EFH53378.1"/>
    </source>
</evidence>
<organism evidence="2">
    <name type="scientific">Arabidopsis lyrata subsp. lyrata</name>
    <name type="common">Lyre-leaved rock-cress</name>
    <dbReference type="NCBI Taxonomy" id="81972"/>
    <lineage>
        <taxon>Eukaryota</taxon>
        <taxon>Viridiplantae</taxon>
        <taxon>Streptophyta</taxon>
        <taxon>Embryophyta</taxon>
        <taxon>Tracheophyta</taxon>
        <taxon>Spermatophyta</taxon>
        <taxon>Magnoliopsida</taxon>
        <taxon>eudicotyledons</taxon>
        <taxon>Gunneridae</taxon>
        <taxon>Pentapetalae</taxon>
        <taxon>rosids</taxon>
        <taxon>malvids</taxon>
        <taxon>Brassicales</taxon>
        <taxon>Brassicaceae</taxon>
        <taxon>Camelineae</taxon>
        <taxon>Arabidopsis</taxon>
    </lineage>
</organism>
<dbReference type="HOGENOM" id="CLU_2625340_0_0_1"/>
<evidence type="ECO:0000313" key="2">
    <source>
        <dbReference type="Proteomes" id="UP000008694"/>
    </source>
</evidence>
<dbReference type="Proteomes" id="UP000008694">
    <property type="component" value="Unassembled WGS sequence"/>
</dbReference>
<protein>
    <submittedName>
        <fullName evidence="1">Predicted protein</fullName>
    </submittedName>
</protein>